<dbReference type="NCBIfam" id="TIGR01493">
    <property type="entry name" value="HAD-SF-IA-v2"/>
    <property type="match status" value="1"/>
</dbReference>
<keyword evidence="3" id="KW-1185">Reference proteome</keyword>
<dbReference type="EMBL" id="JAVQLW010000005">
    <property type="protein sequence ID" value="MDS9469947.1"/>
    <property type="molecule type" value="Genomic_DNA"/>
</dbReference>
<sequence length="241" mass="26540">MKLTDFKVLTFDVVGTLIDFESGILNAVRKLGGEKAAAASDYEIFEPYLRGRDKFYGRSSFAMKDVYLSLANEAGFDTSEATADAFQLACLRWPAFSDSVEALARLRKHFRLVAMTNADRTAFTAYAHTLGNPFHDGVTCDETGVAKPDPRFFSFNLGRQSAFGYKQSEILHVAQSQHHDIGVAREQGYTTCWIERRAGLEGFGGTPIPKQVTKPDFHFTCLKDLADAVEAEKATSLSAAA</sequence>
<dbReference type="Pfam" id="PF00702">
    <property type="entry name" value="Hydrolase"/>
    <property type="match status" value="1"/>
</dbReference>
<evidence type="ECO:0000313" key="3">
    <source>
        <dbReference type="Proteomes" id="UP001269144"/>
    </source>
</evidence>
<dbReference type="InterPro" id="IPR051540">
    <property type="entry name" value="S-2-haloacid_dehalogenase"/>
</dbReference>
<proteinExistence type="predicted"/>
<organism evidence="2 3">
    <name type="scientific">Paracoccus aurantius</name>
    <dbReference type="NCBI Taxonomy" id="3073814"/>
    <lineage>
        <taxon>Bacteria</taxon>
        <taxon>Pseudomonadati</taxon>
        <taxon>Pseudomonadota</taxon>
        <taxon>Alphaproteobacteria</taxon>
        <taxon>Rhodobacterales</taxon>
        <taxon>Paracoccaceae</taxon>
        <taxon>Paracoccus</taxon>
    </lineage>
</organism>
<name>A0ABU2HY12_9RHOB</name>
<gene>
    <name evidence="2" type="ORF">RGQ15_20570</name>
</gene>
<dbReference type="InterPro" id="IPR006439">
    <property type="entry name" value="HAD-SF_hydro_IA"/>
</dbReference>
<dbReference type="Gene3D" id="1.10.150.750">
    <property type="match status" value="1"/>
</dbReference>
<dbReference type="SUPFAM" id="SSF56784">
    <property type="entry name" value="HAD-like"/>
    <property type="match status" value="1"/>
</dbReference>
<dbReference type="InterPro" id="IPR036412">
    <property type="entry name" value="HAD-like_sf"/>
</dbReference>
<dbReference type="Proteomes" id="UP001269144">
    <property type="component" value="Unassembled WGS sequence"/>
</dbReference>
<protein>
    <submittedName>
        <fullName evidence="2">HAD-IA family hydrolase</fullName>
    </submittedName>
</protein>
<dbReference type="PANTHER" id="PTHR43316:SF3">
    <property type="entry name" value="HALOACID DEHALOGENASE, TYPE II (AFU_ORTHOLOGUE AFUA_2G07750)-RELATED"/>
    <property type="match status" value="1"/>
</dbReference>
<evidence type="ECO:0000256" key="1">
    <source>
        <dbReference type="ARBA" id="ARBA00022801"/>
    </source>
</evidence>
<dbReference type="PANTHER" id="PTHR43316">
    <property type="entry name" value="HYDROLASE, HALOACID DELAHOGENASE-RELATED"/>
    <property type="match status" value="1"/>
</dbReference>
<keyword evidence="1 2" id="KW-0378">Hydrolase</keyword>
<evidence type="ECO:0000313" key="2">
    <source>
        <dbReference type="EMBL" id="MDS9469947.1"/>
    </source>
</evidence>
<dbReference type="InterPro" id="IPR023214">
    <property type="entry name" value="HAD_sf"/>
</dbReference>
<dbReference type="Gene3D" id="3.40.50.1000">
    <property type="entry name" value="HAD superfamily/HAD-like"/>
    <property type="match status" value="1"/>
</dbReference>
<comment type="caution">
    <text evidence="2">The sequence shown here is derived from an EMBL/GenBank/DDBJ whole genome shotgun (WGS) entry which is preliminary data.</text>
</comment>
<dbReference type="GO" id="GO:0016787">
    <property type="term" value="F:hydrolase activity"/>
    <property type="evidence" value="ECO:0007669"/>
    <property type="project" value="UniProtKB-KW"/>
</dbReference>
<dbReference type="SFLD" id="SFLDS00003">
    <property type="entry name" value="Haloacid_Dehalogenase"/>
    <property type="match status" value="1"/>
</dbReference>
<reference evidence="3" key="1">
    <citation type="submission" date="2023-07" db="EMBL/GenBank/DDBJ databases">
        <title>Paracoccus sp. MBLB3053 whole genome sequence.</title>
        <authorList>
            <person name="Hwang C.Y."/>
            <person name="Cho E.-S."/>
            <person name="Seo M.-J."/>
        </authorList>
    </citation>
    <scope>NUCLEOTIDE SEQUENCE [LARGE SCALE GENOMIC DNA]</scope>
    <source>
        <strain evidence="3">MBLB3053</strain>
    </source>
</reference>
<accession>A0ABU2HY12</accession>
<dbReference type="RefSeq" id="WP_311162723.1">
    <property type="nucleotide sequence ID" value="NZ_JAVQLW010000005.1"/>
</dbReference>
<dbReference type="SFLD" id="SFLDG01129">
    <property type="entry name" value="C1.5:_HAD__Beta-PGM__Phosphata"/>
    <property type="match status" value="1"/>
</dbReference>